<reference evidence="12 13" key="1">
    <citation type="journal article" date="2019" name="Nat. Med.">
        <title>A library of human gut bacterial isolates paired with longitudinal multiomics data enables mechanistic microbiome research.</title>
        <authorList>
            <person name="Poyet M."/>
            <person name="Groussin M."/>
            <person name="Gibbons S.M."/>
            <person name="Avila-Pacheco J."/>
            <person name="Jiang X."/>
            <person name="Kearney S.M."/>
            <person name="Perrotta A.R."/>
            <person name="Berdy B."/>
            <person name="Zhao S."/>
            <person name="Lieberman T.D."/>
            <person name="Swanson P.K."/>
            <person name="Smith M."/>
            <person name="Roesemann S."/>
            <person name="Alexander J.E."/>
            <person name="Rich S.A."/>
            <person name="Livny J."/>
            <person name="Vlamakis H."/>
            <person name="Clish C."/>
            <person name="Bullock K."/>
            <person name="Deik A."/>
            <person name="Scott J."/>
            <person name="Pierce K.A."/>
            <person name="Xavier R.J."/>
            <person name="Alm E.J."/>
        </authorList>
    </citation>
    <scope>NUCLEOTIDE SEQUENCE [LARGE SCALE GENOMIC DNA]</scope>
    <source>
        <strain evidence="12 13">BIOML-A21</strain>
    </source>
</reference>
<dbReference type="AlphaFoldDB" id="A0A6A1K6N1"/>
<evidence type="ECO:0000256" key="3">
    <source>
        <dbReference type="ARBA" id="ARBA00022452"/>
    </source>
</evidence>
<evidence type="ECO:0000256" key="9">
    <source>
        <dbReference type="RuleBase" id="RU003357"/>
    </source>
</evidence>
<accession>A0A6A1K6N1</accession>
<dbReference type="InterPro" id="IPR036942">
    <property type="entry name" value="Beta-barrel_TonB_sf"/>
</dbReference>
<keyword evidence="7 8" id="KW-0998">Cell outer membrane</keyword>
<evidence type="ECO:0000256" key="7">
    <source>
        <dbReference type="ARBA" id="ARBA00023237"/>
    </source>
</evidence>
<dbReference type="GO" id="GO:0009279">
    <property type="term" value="C:cell outer membrane"/>
    <property type="evidence" value="ECO:0007669"/>
    <property type="project" value="UniProtKB-SubCell"/>
</dbReference>
<evidence type="ECO:0000256" key="6">
    <source>
        <dbReference type="ARBA" id="ARBA00023136"/>
    </source>
</evidence>
<proteinExistence type="inferred from homology"/>
<organism evidence="12 13">
    <name type="scientific">Bacteroides caccae</name>
    <dbReference type="NCBI Taxonomy" id="47678"/>
    <lineage>
        <taxon>Bacteria</taxon>
        <taxon>Pseudomonadati</taxon>
        <taxon>Bacteroidota</taxon>
        <taxon>Bacteroidia</taxon>
        <taxon>Bacteroidales</taxon>
        <taxon>Bacteroidaceae</taxon>
        <taxon>Bacteroides</taxon>
    </lineage>
</organism>
<dbReference type="Proteomes" id="UP000491168">
    <property type="component" value="Unassembled WGS sequence"/>
</dbReference>
<name>A0A6A1K6N1_9BACE</name>
<dbReference type="InterPro" id="IPR037066">
    <property type="entry name" value="Plug_dom_sf"/>
</dbReference>
<dbReference type="NCBIfam" id="TIGR04056">
    <property type="entry name" value="OMP_RagA_SusC"/>
    <property type="match status" value="1"/>
</dbReference>
<dbReference type="Pfam" id="PF13715">
    <property type="entry name" value="CarbopepD_reg_2"/>
    <property type="match status" value="1"/>
</dbReference>
<evidence type="ECO:0000259" key="11">
    <source>
        <dbReference type="Pfam" id="PF07715"/>
    </source>
</evidence>
<dbReference type="SUPFAM" id="SSF56935">
    <property type="entry name" value="Porins"/>
    <property type="match status" value="1"/>
</dbReference>
<dbReference type="Pfam" id="PF07715">
    <property type="entry name" value="Plug"/>
    <property type="match status" value="1"/>
</dbReference>
<evidence type="ECO:0000259" key="10">
    <source>
        <dbReference type="Pfam" id="PF00593"/>
    </source>
</evidence>
<keyword evidence="4 8" id="KW-0812">Transmembrane</keyword>
<dbReference type="InterPro" id="IPR008969">
    <property type="entry name" value="CarboxyPept-like_regulatory"/>
</dbReference>
<comment type="similarity">
    <text evidence="8 9">Belongs to the TonB-dependent receptor family.</text>
</comment>
<gene>
    <name evidence="12" type="ORF">F2Y35_17305</name>
</gene>
<evidence type="ECO:0000313" key="12">
    <source>
        <dbReference type="EMBL" id="KAA5488978.1"/>
    </source>
</evidence>
<dbReference type="InterPro" id="IPR039426">
    <property type="entry name" value="TonB-dep_rcpt-like"/>
</dbReference>
<dbReference type="Gene3D" id="2.40.170.20">
    <property type="entry name" value="TonB-dependent receptor, beta-barrel domain"/>
    <property type="match status" value="1"/>
</dbReference>
<dbReference type="InterPro" id="IPR000531">
    <property type="entry name" value="Beta-barrel_TonB"/>
</dbReference>
<evidence type="ECO:0000256" key="1">
    <source>
        <dbReference type="ARBA" id="ARBA00004571"/>
    </source>
</evidence>
<feature type="domain" description="TonB-dependent receptor plug" evidence="11">
    <location>
        <begin position="123"/>
        <end position="262"/>
    </location>
</feature>
<dbReference type="InterPro" id="IPR012910">
    <property type="entry name" value="Plug_dom"/>
</dbReference>
<dbReference type="Pfam" id="PF00593">
    <property type="entry name" value="TonB_dep_Rec_b-barrel"/>
    <property type="match status" value="1"/>
</dbReference>
<keyword evidence="5 9" id="KW-0798">TonB box</keyword>
<comment type="caution">
    <text evidence="12">The sequence shown here is derived from an EMBL/GenBank/DDBJ whole genome shotgun (WGS) entry which is preliminary data.</text>
</comment>
<dbReference type="SUPFAM" id="SSF49464">
    <property type="entry name" value="Carboxypeptidase regulatory domain-like"/>
    <property type="match status" value="1"/>
</dbReference>
<evidence type="ECO:0000256" key="5">
    <source>
        <dbReference type="ARBA" id="ARBA00023077"/>
    </source>
</evidence>
<sequence length="1071" mass="117345">MKTMFKVKVCLLMLLCSVAAAMANPPVPVEKVKGTIKTPNGEPVIGATIIEKGTTNGTITDVNGNFVLKIMNKIGELEAACVGFKKVVFKPEKEIVSLIMEEDTKVLGEVVVTALGITREAKSLGYSVQKLGGDGVVQAHESNFVNALSNRIAGVQITNSSGGIGASSSIQIRGQNFVGGYNYNNSPLFVVDGVPISNNNEQSTRSFTGRQDYNNPNFTSGEAEVDYGNAAGEINQEDIESVSILKGPNASALYGARAANGVILITTKSGKGQKGLGVTYSSTVSFETALRLPKFQNSFGQGMEGKYAYVDGAGGGVNDKDVANWGPAMNGQLITQFDSPLDDNGNRIAIPFVSGGNQLEDFLQTGHNISNTITLSNSNDKLNYRLTYTNNQQKGIVPNTGLAKNTIGLSAGYQIIPQLRADVTMNYVHTNSDNRASTGAKNADNIMAIFLKMPRNVSLNSLQQQWRDGKENVAQNTPIGDETSTGINNPYFVVYNNLNGNTRDRVYGNLRLKYDILKGLSLQIRSGLDVYSDKRTMRHAVTSQSFFNGYYQEDDVSFMEINNDFLLSYRLPDEAVRNFGFSISAGGNMMNQISKRLGAIAPELTIPGVYNLTNNAKPILAGNSLTQKKVNSLYVTAQFSYLNGLFLDLTGRNDWSSALPKKNNSYFYPSASLSAVLTDLFDIRSNILTFAKVRTSTSMVRRDLEPYQTASNFIISQGWGGNSTATVNNNYPNPDIKPEKVVSYEFGGDFRFFNSRVGIDVAYYKSITTDLIIPITLNPSAGYDTKLMNVGKMTNQGIELMVNVVPVRTKDLEWSLNFNFSKNKNKVVALAEDKGISRIRQIERWASLELRTENTKGDGSYGSLYGDYLVYKDGQLQLKNGLPVEENGDWGYLGNVNPDWTGGLGTDFKYKNWTFSALFGFQHGGSVYSRTYIEGMRNGSLKESLAWRDADGAGMIVADGIDVETGQKNTVAVPVRNYVQAYYDNDMIATFDASYVRLRELKIGYTLPKKWLKNTPLKNVSVSAFGRNLFIWTDVPNIDPEVASYDGQLKGIETMSLPSTRSFGFNLNVTL</sequence>
<keyword evidence="2 8" id="KW-0813">Transport</keyword>
<keyword evidence="3 8" id="KW-1134">Transmembrane beta strand</keyword>
<dbReference type="InterPro" id="IPR023996">
    <property type="entry name" value="TonB-dep_OMP_SusC/RagA"/>
</dbReference>
<evidence type="ECO:0000256" key="2">
    <source>
        <dbReference type="ARBA" id="ARBA00022448"/>
    </source>
</evidence>
<protein>
    <submittedName>
        <fullName evidence="12">SusC/RagA family TonB-linked outer membrane protein</fullName>
    </submittedName>
</protein>
<evidence type="ECO:0000256" key="4">
    <source>
        <dbReference type="ARBA" id="ARBA00022692"/>
    </source>
</evidence>
<dbReference type="Gene3D" id="2.170.130.10">
    <property type="entry name" value="TonB-dependent receptor, plug domain"/>
    <property type="match status" value="1"/>
</dbReference>
<dbReference type="RefSeq" id="WP_149928333.1">
    <property type="nucleotide sequence ID" value="NZ_VVYE01000014.1"/>
</dbReference>
<dbReference type="NCBIfam" id="TIGR04057">
    <property type="entry name" value="SusC_RagA_signa"/>
    <property type="match status" value="1"/>
</dbReference>
<feature type="domain" description="TonB-dependent receptor-like beta-barrel" evidence="10">
    <location>
        <begin position="462"/>
        <end position="1029"/>
    </location>
</feature>
<dbReference type="InterPro" id="IPR023997">
    <property type="entry name" value="TonB-dep_OMP_SusC/RagA_CS"/>
</dbReference>
<evidence type="ECO:0000256" key="8">
    <source>
        <dbReference type="PROSITE-ProRule" id="PRU01360"/>
    </source>
</evidence>
<dbReference type="PROSITE" id="PS52016">
    <property type="entry name" value="TONB_DEPENDENT_REC_3"/>
    <property type="match status" value="1"/>
</dbReference>
<keyword evidence="6 8" id="KW-0472">Membrane</keyword>
<dbReference type="EMBL" id="VVYF01000019">
    <property type="protein sequence ID" value="KAA5488978.1"/>
    <property type="molecule type" value="Genomic_DNA"/>
</dbReference>
<comment type="subcellular location">
    <subcellularLocation>
        <location evidence="1 8">Cell outer membrane</location>
        <topology evidence="1 8">Multi-pass membrane protein</topology>
    </subcellularLocation>
</comment>
<evidence type="ECO:0000313" key="13">
    <source>
        <dbReference type="Proteomes" id="UP000491168"/>
    </source>
</evidence>